<evidence type="ECO:0000256" key="12">
    <source>
        <dbReference type="ARBA" id="ARBA00023251"/>
    </source>
</evidence>
<reference evidence="15 16" key="1">
    <citation type="submission" date="2023-08" db="EMBL/GenBank/DDBJ databases">
        <title>Draft genome sequence of Algoriphagus taiwanensis.</title>
        <authorList>
            <person name="Takatani N."/>
            <person name="Hosokawa M."/>
            <person name="Sawabe T."/>
        </authorList>
    </citation>
    <scope>NUCLEOTIDE SEQUENCE [LARGE SCALE GENOMIC DNA]</scope>
    <source>
        <strain evidence="15 16">JCM 19755</strain>
    </source>
</reference>
<evidence type="ECO:0000256" key="2">
    <source>
        <dbReference type="ARBA" id="ARBA00001947"/>
    </source>
</evidence>
<keyword evidence="11 13" id="KW-0862">Zinc</keyword>
<protein>
    <recommendedName>
        <fullName evidence="6 13">Beta-lactamase</fullName>
        <ecNumber evidence="6 13">3.5.2.6</ecNumber>
    </recommendedName>
</protein>
<evidence type="ECO:0000256" key="9">
    <source>
        <dbReference type="ARBA" id="ARBA00022764"/>
    </source>
</evidence>
<evidence type="ECO:0000256" key="1">
    <source>
        <dbReference type="ARBA" id="ARBA00001526"/>
    </source>
</evidence>
<dbReference type="PROSITE" id="PS00744">
    <property type="entry name" value="BETA_LACTAMASE_B_2"/>
    <property type="match status" value="1"/>
</dbReference>
<evidence type="ECO:0000256" key="6">
    <source>
        <dbReference type="ARBA" id="ARBA00012865"/>
    </source>
</evidence>
<keyword evidence="8" id="KW-0732">Signal</keyword>
<dbReference type="EMBL" id="BTPE01000011">
    <property type="protein sequence ID" value="GMQ34789.1"/>
    <property type="molecule type" value="Genomic_DNA"/>
</dbReference>
<dbReference type="EC" id="3.5.2.6" evidence="6 13"/>
<keyword evidence="7 13" id="KW-0479">Metal-binding</keyword>
<dbReference type="InterPro" id="IPR001279">
    <property type="entry name" value="Metallo-B-lactamas"/>
</dbReference>
<sequence>MNLRFLIGLLLSGLIRNLLFAQQNALVYQSESLQIEQVSEHVFIHVSYLQTQDFGKVACNGMLVLEGNEALIFDTPTSNEVSEELIRWIEADKKAMVKGVLATHFHDDCLGGLEAFHARGIPSFGSDRTLDLAQKAGEAVPQHGFSEELIHELGEIKVISKYFGEGHTRDNVVVYVPSERVLFGGCLIKELNASVGYLGDANVGTWSETVRGVKAAFGDIKTVIPGHGKAGGVELLDYTIQLFMEK</sequence>
<evidence type="ECO:0000256" key="3">
    <source>
        <dbReference type="ARBA" id="ARBA00004418"/>
    </source>
</evidence>
<keyword evidence="12 13" id="KW-0046">Antibiotic resistance</keyword>
<dbReference type="SUPFAM" id="SSF56281">
    <property type="entry name" value="Metallo-hydrolase/oxidoreductase"/>
    <property type="match status" value="1"/>
</dbReference>
<evidence type="ECO:0000256" key="13">
    <source>
        <dbReference type="RuleBase" id="RU361140"/>
    </source>
</evidence>
<evidence type="ECO:0000256" key="5">
    <source>
        <dbReference type="ARBA" id="ARBA00011245"/>
    </source>
</evidence>
<evidence type="ECO:0000259" key="14">
    <source>
        <dbReference type="SMART" id="SM00849"/>
    </source>
</evidence>
<dbReference type="NCBIfam" id="NF033088">
    <property type="entry name" value="bla_subclass_B1"/>
    <property type="match status" value="1"/>
</dbReference>
<evidence type="ECO:0000256" key="8">
    <source>
        <dbReference type="ARBA" id="ARBA00022729"/>
    </source>
</evidence>
<comment type="similarity">
    <text evidence="4 13">Belongs to the metallo-beta-lactamase superfamily. Class-B beta-lactamase family.</text>
</comment>
<proteinExistence type="inferred from homology"/>
<evidence type="ECO:0000313" key="15">
    <source>
        <dbReference type="EMBL" id="GMQ34789.1"/>
    </source>
</evidence>
<dbReference type="Proteomes" id="UP001307705">
    <property type="component" value="Unassembled WGS sequence"/>
</dbReference>
<dbReference type="InterPro" id="IPR058199">
    <property type="entry name" value="BlaB//VIM/IMP-1"/>
</dbReference>
<dbReference type="InterPro" id="IPR001018">
    <property type="entry name" value="Beta-lactamase_class-B_CS"/>
</dbReference>
<dbReference type="Pfam" id="PF00753">
    <property type="entry name" value="Lactamase_B"/>
    <property type="match status" value="1"/>
</dbReference>
<dbReference type="CDD" id="cd16302">
    <property type="entry name" value="CcrA-like_MBL-B1"/>
    <property type="match status" value="1"/>
</dbReference>
<organism evidence="15 16">
    <name type="scientific">Algoriphagus taiwanensis</name>
    <dbReference type="NCBI Taxonomy" id="1445656"/>
    <lineage>
        <taxon>Bacteria</taxon>
        <taxon>Pseudomonadati</taxon>
        <taxon>Bacteroidota</taxon>
        <taxon>Cytophagia</taxon>
        <taxon>Cytophagales</taxon>
        <taxon>Cyclobacteriaceae</taxon>
        <taxon>Algoriphagus</taxon>
    </lineage>
</organism>
<dbReference type="SMART" id="SM00849">
    <property type="entry name" value="Lactamase_B"/>
    <property type="match status" value="1"/>
</dbReference>
<comment type="cofactor">
    <cofactor evidence="2 13">
        <name>Zn(2+)</name>
        <dbReference type="ChEBI" id="CHEBI:29105"/>
    </cofactor>
</comment>
<accession>A0ABQ6Q3N3</accession>
<evidence type="ECO:0000313" key="16">
    <source>
        <dbReference type="Proteomes" id="UP001307705"/>
    </source>
</evidence>
<dbReference type="InterPro" id="IPR050855">
    <property type="entry name" value="NDM-1-like"/>
</dbReference>
<gene>
    <name evidence="15" type="primary">bla2</name>
    <name evidence="15" type="ORF">Ataiwa_30620</name>
</gene>
<dbReference type="PANTHER" id="PTHR42951">
    <property type="entry name" value="METALLO-BETA-LACTAMASE DOMAIN-CONTAINING"/>
    <property type="match status" value="1"/>
</dbReference>
<comment type="catalytic activity">
    <reaction evidence="1 13">
        <text>a beta-lactam + H2O = a substituted beta-amino acid</text>
        <dbReference type="Rhea" id="RHEA:20401"/>
        <dbReference type="ChEBI" id="CHEBI:15377"/>
        <dbReference type="ChEBI" id="CHEBI:35627"/>
        <dbReference type="ChEBI" id="CHEBI:140347"/>
        <dbReference type="EC" id="3.5.2.6"/>
    </reaction>
</comment>
<keyword evidence="16" id="KW-1185">Reference proteome</keyword>
<dbReference type="Gene3D" id="3.60.15.10">
    <property type="entry name" value="Ribonuclease Z/Hydroxyacylglutathione hydrolase-like"/>
    <property type="match status" value="1"/>
</dbReference>
<evidence type="ECO:0000256" key="7">
    <source>
        <dbReference type="ARBA" id="ARBA00022723"/>
    </source>
</evidence>
<keyword evidence="9" id="KW-0574">Periplasm</keyword>
<evidence type="ECO:0000256" key="11">
    <source>
        <dbReference type="ARBA" id="ARBA00022833"/>
    </source>
</evidence>
<dbReference type="RefSeq" id="WP_338229611.1">
    <property type="nucleotide sequence ID" value="NZ_BTPE01000011.1"/>
</dbReference>
<feature type="domain" description="Metallo-beta-lactamase" evidence="14">
    <location>
        <begin position="58"/>
        <end position="227"/>
    </location>
</feature>
<keyword evidence="10 13" id="KW-0378">Hydrolase</keyword>
<evidence type="ECO:0000256" key="4">
    <source>
        <dbReference type="ARBA" id="ARBA00005250"/>
    </source>
</evidence>
<dbReference type="PROSITE" id="PS00743">
    <property type="entry name" value="BETA_LACTAMASE_B_1"/>
    <property type="match status" value="1"/>
</dbReference>
<comment type="subcellular location">
    <subcellularLocation>
        <location evidence="3">Periplasm</location>
    </subcellularLocation>
</comment>
<comment type="subunit">
    <text evidence="5">Monomer.</text>
</comment>
<comment type="caution">
    <text evidence="15">The sequence shown here is derived from an EMBL/GenBank/DDBJ whole genome shotgun (WGS) entry which is preliminary data.</text>
</comment>
<dbReference type="InterPro" id="IPR036866">
    <property type="entry name" value="RibonucZ/Hydroxyglut_hydro"/>
</dbReference>
<evidence type="ECO:0000256" key="10">
    <source>
        <dbReference type="ARBA" id="ARBA00022801"/>
    </source>
</evidence>
<dbReference type="PANTHER" id="PTHR42951:SF4">
    <property type="entry name" value="ACYL-COENZYME A THIOESTERASE MBLAC2"/>
    <property type="match status" value="1"/>
</dbReference>
<name>A0ABQ6Q3N3_9BACT</name>